<dbReference type="InterPro" id="IPR045136">
    <property type="entry name" value="Iah1-like"/>
</dbReference>
<evidence type="ECO:0000313" key="1">
    <source>
        <dbReference type="EMBL" id="TGO58833.1"/>
    </source>
</evidence>
<sequence length="256" mass="28830">MAFKGYPQFILLGDSIVQFSNHLRDGFSFAAGLEEHCSRRLQIINHGLSGYNTDNALEIHQHLVPDPTTAKVPYLVRQKFPYGPTGQHVPLENYKKNIEILLKNWSSIAQRPTILLVTPPPINEVQLEEQDLQKGYSSLTRSQDNTAKYAAAVREIADEWKDQNVVLVDLWKAILVKAVELSPDNTGNLETIGTKRAGDDKAMRALLTDGLHLSSDGYRVFLNEVIPLVGKEWKEEPLDSPSWVFPHWTVAPKLSH</sequence>
<dbReference type="PANTHER" id="PTHR14209:SF19">
    <property type="entry name" value="ISOAMYL ACETATE-HYDROLYZING ESTERASE 1 HOMOLOG"/>
    <property type="match status" value="1"/>
</dbReference>
<accession>A0A4Z1IQ19</accession>
<organism evidence="1 2">
    <name type="scientific">Botryotinia narcissicola</name>
    <dbReference type="NCBI Taxonomy" id="278944"/>
    <lineage>
        <taxon>Eukaryota</taxon>
        <taxon>Fungi</taxon>
        <taxon>Dikarya</taxon>
        <taxon>Ascomycota</taxon>
        <taxon>Pezizomycotina</taxon>
        <taxon>Leotiomycetes</taxon>
        <taxon>Helotiales</taxon>
        <taxon>Sclerotiniaceae</taxon>
        <taxon>Botryotinia</taxon>
    </lineage>
</organism>
<dbReference type="AlphaFoldDB" id="A0A4Z1IQ19"/>
<evidence type="ECO:0000313" key="2">
    <source>
        <dbReference type="Proteomes" id="UP000297452"/>
    </source>
</evidence>
<name>A0A4Z1IQ19_9HELO</name>
<protein>
    <recommendedName>
        <fullName evidence="3">SGNH hydrolase-type esterase domain-containing protein</fullName>
    </recommendedName>
</protein>
<dbReference type="Gene3D" id="3.40.50.1110">
    <property type="entry name" value="SGNH hydrolase"/>
    <property type="match status" value="1"/>
</dbReference>
<proteinExistence type="predicted"/>
<dbReference type="InterPro" id="IPR036514">
    <property type="entry name" value="SGNH_hydro_sf"/>
</dbReference>
<dbReference type="OrthoDB" id="671439at2759"/>
<gene>
    <name evidence="1" type="ORF">BOTNAR_0174g00240</name>
</gene>
<dbReference type="Proteomes" id="UP000297452">
    <property type="component" value="Unassembled WGS sequence"/>
</dbReference>
<evidence type="ECO:0008006" key="3">
    <source>
        <dbReference type="Google" id="ProtNLM"/>
    </source>
</evidence>
<dbReference type="SUPFAM" id="SSF52266">
    <property type="entry name" value="SGNH hydrolase"/>
    <property type="match status" value="1"/>
</dbReference>
<comment type="caution">
    <text evidence="1">The sequence shown here is derived from an EMBL/GenBank/DDBJ whole genome shotgun (WGS) entry which is preliminary data.</text>
</comment>
<dbReference type="STRING" id="278944.A0A4Z1IQ19"/>
<dbReference type="EMBL" id="PQXJ01000174">
    <property type="protein sequence ID" value="TGO58833.1"/>
    <property type="molecule type" value="Genomic_DNA"/>
</dbReference>
<keyword evidence="2" id="KW-1185">Reference proteome</keyword>
<dbReference type="InterPro" id="IPR001087">
    <property type="entry name" value="GDSL"/>
</dbReference>
<dbReference type="GO" id="GO:0016788">
    <property type="term" value="F:hydrolase activity, acting on ester bonds"/>
    <property type="evidence" value="ECO:0007669"/>
    <property type="project" value="InterPro"/>
</dbReference>
<dbReference type="Pfam" id="PF00657">
    <property type="entry name" value="Lipase_GDSL"/>
    <property type="match status" value="1"/>
</dbReference>
<reference evidence="1 2" key="1">
    <citation type="submission" date="2017-12" db="EMBL/GenBank/DDBJ databases">
        <title>Comparative genomics of Botrytis spp.</title>
        <authorList>
            <person name="Valero-Jimenez C.A."/>
            <person name="Tapia P."/>
            <person name="Veloso J."/>
            <person name="Silva-Moreno E."/>
            <person name="Staats M."/>
            <person name="Valdes J.H."/>
            <person name="Van Kan J.A.L."/>
        </authorList>
    </citation>
    <scope>NUCLEOTIDE SEQUENCE [LARGE SCALE GENOMIC DNA]</scope>
    <source>
        <strain evidence="1 2">MUCL2120</strain>
    </source>
</reference>
<dbReference type="PANTHER" id="PTHR14209">
    <property type="entry name" value="ISOAMYL ACETATE-HYDROLYZING ESTERASE 1"/>
    <property type="match status" value="1"/>
</dbReference>